<dbReference type="InterPro" id="IPR046341">
    <property type="entry name" value="SET_dom_sf"/>
</dbReference>
<dbReference type="Pfam" id="PF00856">
    <property type="entry name" value="SET"/>
    <property type="match status" value="1"/>
</dbReference>
<dbReference type="Proteomes" id="UP000176568">
    <property type="component" value="Unassembled WGS sequence"/>
</dbReference>
<proteinExistence type="predicted"/>
<reference evidence="2 3" key="1">
    <citation type="journal article" date="2016" name="Nat. Commun.">
        <title>Thousands of microbial genomes shed light on interconnected biogeochemical processes in an aquifer system.</title>
        <authorList>
            <person name="Anantharaman K."/>
            <person name="Brown C.T."/>
            <person name="Hug L.A."/>
            <person name="Sharon I."/>
            <person name="Castelle C.J."/>
            <person name="Probst A.J."/>
            <person name="Thomas B.C."/>
            <person name="Singh A."/>
            <person name="Wilkins M.J."/>
            <person name="Karaoz U."/>
            <person name="Brodie E.L."/>
            <person name="Williams K.H."/>
            <person name="Hubbard S.S."/>
            <person name="Banfield J.F."/>
        </authorList>
    </citation>
    <scope>NUCLEOTIDE SEQUENCE [LARGE SCALE GENOMIC DNA]</scope>
</reference>
<dbReference type="SUPFAM" id="SSF82199">
    <property type="entry name" value="SET domain"/>
    <property type="match status" value="1"/>
</dbReference>
<dbReference type="STRING" id="1797247.A2419_01570"/>
<organism evidence="2 3">
    <name type="scientific">Candidatus Adlerbacteria bacterium RIFOXYC1_FULL_48_26</name>
    <dbReference type="NCBI Taxonomy" id="1797247"/>
    <lineage>
        <taxon>Bacteria</taxon>
        <taxon>Candidatus Adleribacteriota</taxon>
    </lineage>
</organism>
<dbReference type="Gene3D" id="2.170.270.10">
    <property type="entry name" value="SET domain"/>
    <property type="match status" value="1"/>
</dbReference>
<sequence>MNKRQFLQSLNDVWCRLAVTAHGVGVVAIRDIPKGIDPFKNCDPHGDVLEISEKELDGSDAPKEAKQLVRDFCALQDGVYFVPDYGIDAIDKSYFLNHSGKPNMVARDKGEVFLTARKIKKGEELVADYGEYHEYVRVFTGKTKTT</sequence>
<feature type="domain" description="SET" evidence="1">
    <location>
        <begin position="13"/>
        <end position="130"/>
    </location>
</feature>
<dbReference type="AlphaFoldDB" id="A0A1F4Y2R4"/>
<protein>
    <recommendedName>
        <fullName evidence="1">SET domain-containing protein</fullName>
    </recommendedName>
</protein>
<gene>
    <name evidence="2" type="ORF">A2419_01570</name>
</gene>
<dbReference type="InterPro" id="IPR001214">
    <property type="entry name" value="SET_dom"/>
</dbReference>
<evidence type="ECO:0000259" key="1">
    <source>
        <dbReference type="PROSITE" id="PS50280"/>
    </source>
</evidence>
<comment type="caution">
    <text evidence="2">The sequence shown here is derived from an EMBL/GenBank/DDBJ whole genome shotgun (WGS) entry which is preliminary data.</text>
</comment>
<dbReference type="CDD" id="cd08161">
    <property type="entry name" value="SET"/>
    <property type="match status" value="1"/>
</dbReference>
<dbReference type="EMBL" id="MEXB01000012">
    <property type="protein sequence ID" value="OGC88138.1"/>
    <property type="molecule type" value="Genomic_DNA"/>
</dbReference>
<evidence type="ECO:0000313" key="3">
    <source>
        <dbReference type="Proteomes" id="UP000176568"/>
    </source>
</evidence>
<dbReference type="PROSITE" id="PS50280">
    <property type="entry name" value="SET"/>
    <property type="match status" value="1"/>
</dbReference>
<accession>A0A1F4Y2R4</accession>
<evidence type="ECO:0000313" key="2">
    <source>
        <dbReference type="EMBL" id="OGC88138.1"/>
    </source>
</evidence>
<name>A0A1F4Y2R4_9BACT</name>